<reference evidence="1 2" key="1">
    <citation type="submission" date="2016-11" db="EMBL/GenBank/DDBJ databases">
        <authorList>
            <person name="Jaros S."/>
            <person name="Januszkiewicz K."/>
            <person name="Wedrychowicz H."/>
        </authorList>
    </citation>
    <scope>NUCLEOTIDE SEQUENCE [LARGE SCALE GENOMIC DNA]</scope>
    <source>
        <strain evidence="1 2">DSM 26892</strain>
    </source>
</reference>
<dbReference type="EMBL" id="FQZA01000003">
    <property type="protein sequence ID" value="SHI85968.1"/>
    <property type="molecule type" value="Genomic_DNA"/>
</dbReference>
<keyword evidence="2" id="KW-1185">Reference proteome</keyword>
<evidence type="ECO:0000313" key="2">
    <source>
        <dbReference type="Proteomes" id="UP000184040"/>
    </source>
</evidence>
<sequence length="62" mass="7281">MIEFFFNGTIRPRFKWAVDGWLASYGQMPSMKAVNQFLHFHRSYGCALIFKIALKKAICDMF</sequence>
<gene>
    <name evidence="1" type="ORF">SAMN04488012_103128</name>
</gene>
<accession>A0A1M6EL07</accession>
<organism evidence="1 2">
    <name type="scientific">Palleronia salina</name>
    <dbReference type="NCBI Taxonomy" id="313368"/>
    <lineage>
        <taxon>Bacteria</taxon>
        <taxon>Pseudomonadati</taxon>
        <taxon>Pseudomonadota</taxon>
        <taxon>Alphaproteobacteria</taxon>
        <taxon>Rhodobacterales</taxon>
        <taxon>Roseobacteraceae</taxon>
        <taxon>Palleronia</taxon>
    </lineage>
</organism>
<proteinExistence type="predicted"/>
<evidence type="ECO:0000313" key="1">
    <source>
        <dbReference type="EMBL" id="SHI85968.1"/>
    </source>
</evidence>
<protein>
    <submittedName>
        <fullName evidence="1">Uncharacterized protein</fullName>
    </submittedName>
</protein>
<dbReference type="Proteomes" id="UP000184040">
    <property type="component" value="Unassembled WGS sequence"/>
</dbReference>
<name>A0A1M6EL07_9RHOB</name>
<dbReference type="AlphaFoldDB" id="A0A1M6EL07"/>